<gene>
    <name evidence="1" type="ORF">TDIB3V08_LOCUS961</name>
</gene>
<accession>A0A7R8Z3E6</accession>
<dbReference type="EMBL" id="OA564511">
    <property type="protein sequence ID" value="CAD7194540.1"/>
    <property type="molecule type" value="Genomic_DNA"/>
</dbReference>
<name>A0A7R8Z3E6_TIMDO</name>
<reference evidence="1" key="1">
    <citation type="submission" date="2020-11" db="EMBL/GenBank/DDBJ databases">
        <authorList>
            <person name="Tran Van P."/>
        </authorList>
    </citation>
    <scope>NUCLEOTIDE SEQUENCE</scope>
</reference>
<protein>
    <submittedName>
        <fullName evidence="1">Uncharacterized protein</fullName>
    </submittedName>
</protein>
<dbReference type="AlphaFoldDB" id="A0A7R8Z3E6"/>
<sequence length="79" mass="9196">MEGYFSPLLQQKKVKHRLDYGSMVRARSTMETEPSRRLNMAGVFQFLVLYTWHCEGVTTTSDPATVWKQFIMMMTNSAK</sequence>
<evidence type="ECO:0000313" key="1">
    <source>
        <dbReference type="EMBL" id="CAD7194540.1"/>
    </source>
</evidence>
<organism evidence="1">
    <name type="scientific">Timema douglasi</name>
    <name type="common">Walking stick</name>
    <dbReference type="NCBI Taxonomy" id="61478"/>
    <lineage>
        <taxon>Eukaryota</taxon>
        <taxon>Metazoa</taxon>
        <taxon>Ecdysozoa</taxon>
        <taxon>Arthropoda</taxon>
        <taxon>Hexapoda</taxon>
        <taxon>Insecta</taxon>
        <taxon>Pterygota</taxon>
        <taxon>Neoptera</taxon>
        <taxon>Polyneoptera</taxon>
        <taxon>Phasmatodea</taxon>
        <taxon>Timematodea</taxon>
        <taxon>Timematoidea</taxon>
        <taxon>Timematidae</taxon>
        <taxon>Timema</taxon>
    </lineage>
</organism>
<proteinExistence type="predicted"/>